<evidence type="ECO:0000313" key="2">
    <source>
        <dbReference type="Proteomes" id="UP000005741"/>
    </source>
</evidence>
<reference evidence="1 2" key="1">
    <citation type="submission" date="2011-10" db="EMBL/GenBank/DDBJ databases">
        <title>The Improved High-Quality Draft genome of Methanoplanus limicola DSM 2279.</title>
        <authorList>
            <consortium name="US DOE Joint Genome Institute (JGI-PGF)"/>
            <person name="Lucas S."/>
            <person name="Copeland A."/>
            <person name="Lapidus A."/>
            <person name="Glavina del Rio T."/>
            <person name="Dalin E."/>
            <person name="Tice H."/>
            <person name="Bruce D."/>
            <person name="Goodwin L."/>
            <person name="Pitluck S."/>
            <person name="Peters L."/>
            <person name="Mikhailova N."/>
            <person name="Lu M."/>
            <person name="Kyrpides N."/>
            <person name="Mavromatis K."/>
            <person name="Ivanova N."/>
            <person name="Markowitz V."/>
            <person name="Cheng J.-F."/>
            <person name="Hugenholtz P."/>
            <person name="Woyke T."/>
            <person name="Wu D."/>
            <person name="Wirth R."/>
            <person name="Brambilla E.-M."/>
            <person name="Klenk H.-P."/>
            <person name="Eisen J.A."/>
        </authorList>
    </citation>
    <scope>NUCLEOTIDE SEQUENCE [LARGE SCALE GENOMIC DNA]</scope>
    <source>
        <strain evidence="1 2">DSM 2279</strain>
    </source>
</reference>
<dbReference type="AlphaFoldDB" id="H1YWV7"/>
<accession>H1YWV7</accession>
<dbReference type="OrthoDB" id="108487at2157"/>
<name>H1YWV7_9EURY</name>
<keyword evidence="2" id="KW-1185">Reference proteome</keyword>
<sequence length="100" mass="11225">MKTLPMKRDQSGQKVTVACADKEVSVYSHCAYCKHCEGVQIRKRVISTPQKEKISGISKGTSEDDDLLNSQMMFNTLIRDGDSIVCSDDENQGYTSMYSY</sequence>
<evidence type="ECO:0000313" key="1">
    <source>
        <dbReference type="EMBL" id="EHQ34880.1"/>
    </source>
</evidence>
<protein>
    <submittedName>
        <fullName evidence="1">Uncharacterized protein</fullName>
    </submittedName>
</protein>
<dbReference type="Proteomes" id="UP000005741">
    <property type="component" value="Chromosome"/>
</dbReference>
<proteinExistence type="predicted"/>
<gene>
    <name evidence="1" type="ORF">Metlim_0757</name>
</gene>
<dbReference type="STRING" id="937775.Metlim_0757"/>
<dbReference type="EMBL" id="CM001436">
    <property type="protein sequence ID" value="EHQ34880.1"/>
    <property type="molecule type" value="Genomic_DNA"/>
</dbReference>
<dbReference type="InParanoid" id="H1YWV7"/>
<organism evidence="1 2">
    <name type="scientific">Methanoplanus limicola DSM 2279</name>
    <dbReference type="NCBI Taxonomy" id="937775"/>
    <lineage>
        <taxon>Archaea</taxon>
        <taxon>Methanobacteriati</taxon>
        <taxon>Methanobacteriota</taxon>
        <taxon>Stenosarchaea group</taxon>
        <taxon>Methanomicrobia</taxon>
        <taxon>Methanomicrobiales</taxon>
        <taxon>Methanomicrobiaceae</taxon>
        <taxon>Methanoplanus</taxon>
    </lineage>
</organism>
<dbReference type="HOGENOM" id="CLU_157710_0_0_2"/>